<evidence type="ECO:0000256" key="1">
    <source>
        <dbReference type="ARBA" id="ARBA00022490"/>
    </source>
</evidence>
<keyword evidence="1" id="KW-0963">Cytoplasm</keyword>
<feature type="compositionally biased region" description="Acidic residues" evidence="2">
    <location>
        <begin position="471"/>
        <end position="481"/>
    </location>
</feature>
<dbReference type="AlphaFoldDB" id="A0A6A7BXN3"/>
<feature type="domain" description="COP9 signalosome complex subunit 3 N-terminal helical repeats" evidence="3">
    <location>
        <begin position="53"/>
        <end position="277"/>
    </location>
</feature>
<feature type="region of interest" description="Disordered" evidence="2">
    <location>
        <begin position="458"/>
        <end position="481"/>
    </location>
</feature>
<name>A0A6A7BXN3_9PEZI</name>
<proteinExistence type="predicted"/>
<dbReference type="GO" id="GO:0008180">
    <property type="term" value="C:COP9 signalosome"/>
    <property type="evidence" value="ECO:0007669"/>
    <property type="project" value="TreeGrafter"/>
</dbReference>
<organism evidence="4 5">
    <name type="scientific">Piedraia hortae CBS 480.64</name>
    <dbReference type="NCBI Taxonomy" id="1314780"/>
    <lineage>
        <taxon>Eukaryota</taxon>
        <taxon>Fungi</taxon>
        <taxon>Dikarya</taxon>
        <taxon>Ascomycota</taxon>
        <taxon>Pezizomycotina</taxon>
        <taxon>Dothideomycetes</taxon>
        <taxon>Dothideomycetidae</taxon>
        <taxon>Capnodiales</taxon>
        <taxon>Piedraiaceae</taxon>
        <taxon>Piedraia</taxon>
    </lineage>
</organism>
<evidence type="ECO:0000313" key="4">
    <source>
        <dbReference type="EMBL" id="KAF2859469.1"/>
    </source>
</evidence>
<sequence>MATPKPSKQSILKPPLASMATNNPDQYNKRMLDYVHTLKLKSQASWMESVDGKNVLETLNPAVQSIPFLIALSDQLFGKSKVVNWTDFLLHKALQLLASFDPVQVRYASSEWMELLVQTCVELSKHDPVDLRPISAAWLRLDPTGGTLTVFHLSFLRICLESRVPSQALPLLDKDIYAIAAKRPPHPFDEPVCENFELSNNFITIGSFSTALTTAVVLEYHLLGASVYIGARNWKRARLFLEYVLLTPSINGTPSFLQVEAYRKWILVGLIDQGKRYKTSLTHNQAVFSALVNASLPYIALAEAFERRDFKKFHAEMDIGKQIWTEDSNFRFVEEVHKALVRWRVMDLEKTFDTLPISAVATHLEYTAEDALHIASEMVKLGDMDMSVTPAATAGEAIVRFHDVPVSPATMTWQNSRLQAQQERLQVLAAQLADANHRLQLTQEYVVCKKKSKLVRKEDIDGSTRGVPPTNEDDEEDIMEL</sequence>
<dbReference type="Proteomes" id="UP000799421">
    <property type="component" value="Unassembled WGS sequence"/>
</dbReference>
<dbReference type="GO" id="GO:0006511">
    <property type="term" value="P:ubiquitin-dependent protein catabolic process"/>
    <property type="evidence" value="ECO:0007669"/>
    <property type="project" value="TreeGrafter"/>
</dbReference>
<reference evidence="4" key="1">
    <citation type="journal article" date="2020" name="Stud. Mycol.">
        <title>101 Dothideomycetes genomes: a test case for predicting lifestyles and emergence of pathogens.</title>
        <authorList>
            <person name="Haridas S."/>
            <person name="Albert R."/>
            <person name="Binder M."/>
            <person name="Bloem J."/>
            <person name="Labutti K."/>
            <person name="Salamov A."/>
            <person name="Andreopoulos B."/>
            <person name="Baker S."/>
            <person name="Barry K."/>
            <person name="Bills G."/>
            <person name="Bluhm B."/>
            <person name="Cannon C."/>
            <person name="Castanera R."/>
            <person name="Culley D."/>
            <person name="Daum C."/>
            <person name="Ezra D."/>
            <person name="Gonzalez J."/>
            <person name="Henrissat B."/>
            <person name="Kuo A."/>
            <person name="Liang C."/>
            <person name="Lipzen A."/>
            <person name="Lutzoni F."/>
            <person name="Magnuson J."/>
            <person name="Mondo S."/>
            <person name="Nolan M."/>
            <person name="Ohm R."/>
            <person name="Pangilinan J."/>
            <person name="Park H.-J."/>
            <person name="Ramirez L."/>
            <person name="Alfaro M."/>
            <person name="Sun H."/>
            <person name="Tritt A."/>
            <person name="Yoshinaga Y."/>
            <person name="Zwiers L.-H."/>
            <person name="Turgeon B."/>
            <person name="Goodwin S."/>
            <person name="Spatafora J."/>
            <person name="Crous P."/>
            <person name="Grigoriev I."/>
        </authorList>
    </citation>
    <scope>NUCLEOTIDE SEQUENCE</scope>
    <source>
        <strain evidence="4">CBS 480.64</strain>
    </source>
</reference>
<dbReference type="PANTHER" id="PTHR10758:SF1">
    <property type="entry name" value="COP9 SIGNALOSOME COMPLEX SUBUNIT 3"/>
    <property type="match status" value="1"/>
</dbReference>
<dbReference type="OrthoDB" id="29061at2759"/>
<gene>
    <name evidence="4" type="ORF">K470DRAFT_258809</name>
</gene>
<keyword evidence="5" id="KW-1185">Reference proteome</keyword>
<dbReference type="InterPro" id="IPR050756">
    <property type="entry name" value="CSN3"/>
</dbReference>
<dbReference type="InterPro" id="IPR055089">
    <property type="entry name" value="COP9_N"/>
</dbReference>
<protein>
    <submittedName>
        <fullName evidence="4">CSN3 COP9 constitutive</fullName>
    </submittedName>
</protein>
<dbReference type="EMBL" id="MU005992">
    <property type="protein sequence ID" value="KAF2859469.1"/>
    <property type="molecule type" value="Genomic_DNA"/>
</dbReference>
<accession>A0A6A7BXN3</accession>
<dbReference type="Pfam" id="PF22788">
    <property type="entry name" value="COP9_hel_rpt"/>
    <property type="match status" value="1"/>
</dbReference>
<evidence type="ECO:0000313" key="5">
    <source>
        <dbReference type="Proteomes" id="UP000799421"/>
    </source>
</evidence>
<evidence type="ECO:0000259" key="3">
    <source>
        <dbReference type="Pfam" id="PF22788"/>
    </source>
</evidence>
<dbReference type="PANTHER" id="PTHR10758">
    <property type="entry name" value="26S PROTEASOME NON-ATPASE REGULATORY SUBUNIT 3/COP9 SIGNALOSOME COMPLEX SUBUNIT 3"/>
    <property type="match status" value="1"/>
</dbReference>
<evidence type="ECO:0000256" key="2">
    <source>
        <dbReference type="SAM" id="MobiDB-lite"/>
    </source>
</evidence>